<evidence type="ECO:0000256" key="3">
    <source>
        <dbReference type="ARBA" id="ARBA00013208"/>
    </source>
</evidence>
<sequence length="206" mass="23536">MIKLCFGESFLGLFKKGILNIDINFIRIPPMKQFFLSLLEVLEVLLVALISIYLIYTFIAQPFMVQGASMEPTFYTGDYLVVDEVTYLFREPVRGEIVVFRNPANPEEFYIKRIIGLPGETVDIRGDELLIDGIEVGEDYLPSGAGIRGEFKTELDDNHYYVMGDNRLRSSDSRDWGPLSREAIIGTVRLRFWPLGHIELFKLADA</sequence>
<dbReference type="InterPro" id="IPR036286">
    <property type="entry name" value="LexA/Signal_pep-like_sf"/>
</dbReference>
<feature type="active site" evidence="6">
    <location>
        <position position="112"/>
    </location>
</feature>
<dbReference type="PROSITE" id="PS00760">
    <property type="entry name" value="SPASE_I_2"/>
    <property type="match status" value="1"/>
</dbReference>
<evidence type="ECO:0000256" key="4">
    <source>
        <dbReference type="ARBA" id="ARBA00022670"/>
    </source>
</evidence>
<dbReference type="PROSITE" id="PS00501">
    <property type="entry name" value="SPASE_I_1"/>
    <property type="match status" value="1"/>
</dbReference>
<dbReference type="Pfam" id="PF10502">
    <property type="entry name" value="Peptidase_S26"/>
    <property type="match status" value="1"/>
</dbReference>
<dbReference type="GO" id="GO:0006465">
    <property type="term" value="P:signal peptide processing"/>
    <property type="evidence" value="ECO:0007669"/>
    <property type="project" value="InterPro"/>
</dbReference>
<evidence type="ECO:0000256" key="1">
    <source>
        <dbReference type="ARBA" id="ARBA00000677"/>
    </source>
</evidence>
<dbReference type="PRINTS" id="PR00727">
    <property type="entry name" value="LEADERPTASE"/>
</dbReference>
<dbReference type="PROSITE" id="PS00761">
    <property type="entry name" value="SPASE_I_3"/>
    <property type="match status" value="1"/>
</dbReference>
<dbReference type="EMBL" id="PFAG01000018">
    <property type="protein sequence ID" value="PIR98381.1"/>
    <property type="molecule type" value="Genomic_DNA"/>
</dbReference>
<dbReference type="PANTHER" id="PTHR43390:SF1">
    <property type="entry name" value="CHLOROPLAST PROCESSING PEPTIDASE"/>
    <property type="match status" value="1"/>
</dbReference>
<keyword evidence="5 7" id="KW-0378">Hydrolase</keyword>
<organism evidence="10 11">
    <name type="scientific">Candidatus Colwellbacteria bacterium CG10_big_fil_rev_8_21_14_0_10_41_28</name>
    <dbReference type="NCBI Taxonomy" id="1974539"/>
    <lineage>
        <taxon>Bacteria</taxon>
        <taxon>Candidatus Colwelliibacteriota</taxon>
    </lineage>
</organism>
<dbReference type="EC" id="3.4.21.89" evidence="3 7"/>
<dbReference type="SUPFAM" id="SSF51306">
    <property type="entry name" value="LexA/Signal peptidase"/>
    <property type="match status" value="1"/>
</dbReference>
<keyword evidence="7" id="KW-0472">Membrane</keyword>
<feature type="active site" evidence="6">
    <location>
        <position position="69"/>
    </location>
</feature>
<evidence type="ECO:0000313" key="10">
    <source>
        <dbReference type="EMBL" id="PIR98381.1"/>
    </source>
</evidence>
<dbReference type="InterPro" id="IPR019756">
    <property type="entry name" value="Pept_S26A_signal_pept_1_Ser-AS"/>
</dbReference>
<keyword evidence="7" id="KW-1133">Transmembrane helix</keyword>
<proteinExistence type="inferred from homology"/>
<evidence type="ECO:0000256" key="8">
    <source>
        <dbReference type="RuleBase" id="RU362042"/>
    </source>
</evidence>
<reference evidence="11" key="1">
    <citation type="submission" date="2017-09" db="EMBL/GenBank/DDBJ databases">
        <title>Depth-based differentiation of microbial function through sediment-hosted aquifers and enrichment of novel symbionts in the deep terrestrial subsurface.</title>
        <authorList>
            <person name="Probst A.J."/>
            <person name="Ladd B."/>
            <person name="Jarett J.K."/>
            <person name="Geller-Mcgrath D.E."/>
            <person name="Sieber C.M.K."/>
            <person name="Emerson J.B."/>
            <person name="Anantharaman K."/>
            <person name="Thomas B.C."/>
            <person name="Malmstrom R."/>
            <person name="Stieglmeier M."/>
            <person name="Klingl A."/>
            <person name="Woyke T."/>
            <person name="Ryan C.M."/>
            <person name="Banfield J.F."/>
        </authorList>
    </citation>
    <scope>NUCLEOTIDE SEQUENCE [LARGE SCALE GENOMIC DNA]</scope>
</reference>
<dbReference type="PANTHER" id="PTHR43390">
    <property type="entry name" value="SIGNAL PEPTIDASE I"/>
    <property type="match status" value="1"/>
</dbReference>
<protein>
    <recommendedName>
        <fullName evidence="3 7">Signal peptidase I</fullName>
        <ecNumber evidence="3 7">3.4.21.89</ecNumber>
    </recommendedName>
</protein>
<comment type="subcellular location">
    <subcellularLocation>
        <location evidence="8">Membrane</location>
        <topology evidence="8">Single-pass type II membrane protein</topology>
    </subcellularLocation>
</comment>
<dbReference type="InterPro" id="IPR019757">
    <property type="entry name" value="Pept_S26A_signal_pept_1_Lys-AS"/>
</dbReference>
<evidence type="ECO:0000256" key="6">
    <source>
        <dbReference type="PIRSR" id="PIRSR600223-1"/>
    </source>
</evidence>
<dbReference type="GO" id="GO:0009003">
    <property type="term" value="F:signal peptidase activity"/>
    <property type="evidence" value="ECO:0007669"/>
    <property type="project" value="UniProtKB-EC"/>
</dbReference>
<feature type="domain" description="Peptidase S26" evidence="9">
    <location>
        <begin position="39"/>
        <end position="193"/>
    </location>
</feature>
<dbReference type="InterPro" id="IPR019758">
    <property type="entry name" value="Pept_S26A_signal_pept_1_CS"/>
</dbReference>
<accession>A0A2H0VH26</accession>
<name>A0A2H0VH26_9BACT</name>
<dbReference type="GO" id="GO:0004252">
    <property type="term" value="F:serine-type endopeptidase activity"/>
    <property type="evidence" value="ECO:0007669"/>
    <property type="project" value="InterPro"/>
</dbReference>
<dbReference type="AlphaFoldDB" id="A0A2H0VH26"/>
<comment type="catalytic activity">
    <reaction evidence="1 7">
        <text>Cleavage of hydrophobic, N-terminal signal or leader sequences from secreted and periplasmic proteins.</text>
        <dbReference type="EC" id="3.4.21.89"/>
    </reaction>
</comment>
<comment type="similarity">
    <text evidence="2 8">Belongs to the peptidase S26 family.</text>
</comment>
<evidence type="ECO:0000256" key="2">
    <source>
        <dbReference type="ARBA" id="ARBA00009370"/>
    </source>
</evidence>
<dbReference type="InterPro" id="IPR000223">
    <property type="entry name" value="Pept_S26A_signal_pept_1"/>
</dbReference>
<dbReference type="Proteomes" id="UP000230776">
    <property type="component" value="Unassembled WGS sequence"/>
</dbReference>
<comment type="caution">
    <text evidence="10">The sequence shown here is derived from an EMBL/GenBank/DDBJ whole genome shotgun (WGS) entry which is preliminary data.</text>
</comment>
<dbReference type="Gene3D" id="2.10.109.10">
    <property type="entry name" value="Umud Fragment, subunit A"/>
    <property type="match status" value="1"/>
</dbReference>
<evidence type="ECO:0000259" key="9">
    <source>
        <dbReference type="Pfam" id="PF10502"/>
    </source>
</evidence>
<dbReference type="GO" id="GO:0016020">
    <property type="term" value="C:membrane"/>
    <property type="evidence" value="ECO:0007669"/>
    <property type="project" value="UniProtKB-SubCell"/>
</dbReference>
<feature type="transmembrane region" description="Helical" evidence="7">
    <location>
        <begin position="34"/>
        <end position="56"/>
    </location>
</feature>
<evidence type="ECO:0000256" key="7">
    <source>
        <dbReference type="RuleBase" id="RU003993"/>
    </source>
</evidence>
<evidence type="ECO:0000256" key="5">
    <source>
        <dbReference type="ARBA" id="ARBA00022801"/>
    </source>
</evidence>
<dbReference type="NCBIfam" id="TIGR02227">
    <property type="entry name" value="sigpep_I_bact"/>
    <property type="match status" value="1"/>
</dbReference>
<gene>
    <name evidence="10" type="primary">lepB</name>
    <name evidence="10" type="ORF">COT88_01920</name>
</gene>
<dbReference type="InterPro" id="IPR019533">
    <property type="entry name" value="Peptidase_S26"/>
</dbReference>
<keyword evidence="7" id="KW-0812">Transmembrane</keyword>
<evidence type="ECO:0000313" key="11">
    <source>
        <dbReference type="Proteomes" id="UP000230776"/>
    </source>
</evidence>
<keyword evidence="4 7" id="KW-0645">Protease</keyword>
<dbReference type="CDD" id="cd06530">
    <property type="entry name" value="S26_SPase_I"/>
    <property type="match status" value="1"/>
</dbReference>